<sequence>MDSPGSFALASSSNPIRVLTLETEDLFTEHKGKGMMENTLEGAKTWVPKVAFHKYDLLGERAGSPGVARAETQDLGHPGQ</sequence>
<protein>
    <submittedName>
        <fullName evidence="1">Uncharacterized protein</fullName>
    </submittedName>
</protein>
<keyword evidence="2" id="KW-1185">Reference proteome</keyword>
<name>A0A9D3PS00_MEGAT</name>
<proteinExistence type="predicted"/>
<accession>A0A9D3PS00</accession>
<dbReference type="EMBL" id="JAFDVH010000012">
    <property type="protein sequence ID" value="KAG7466853.1"/>
    <property type="molecule type" value="Genomic_DNA"/>
</dbReference>
<comment type="caution">
    <text evidence="1">The sequence shown here is derived from an EMBL/GenBank/DDBJ whole genome shotgun (WGS) entry which is preliminary data.</text>
</comment>
<evidence type="ECO:0000313" key="1">
    <source>
        <dbReference type="EMBL" id="KAG7466853.1"/>
    </source>
</evidence>
<organism evidence="1 2">
    <name type="scientific">Megalops atlanticus</name>
    <name type="common">Tarpon</name>
    <name type="synonym">Clupea gigantea</name>
    <dbReference type="NCBI Taxonomy" id="7932"/>
    <lineage>
        <taxon>Eukaryota</taxon>
        <taxon>Metazoa</taxon>
        <taxon>Chordata</taxon>
        <taxon>Craniata</taxon>
        <taxon>Vertebrata</taxon>
        <taxon>Euteleostomi</taxon>
        <taxon>Actinopterygii</taxon>
        <taxon>Neopterygii</taxon>
        <taxon>Teleostei</taxon>
        <taxon>Elopiformes</taxon>
        <taxon>Megalopidae</taxon>
        <taxon>Megalops</taxon>
    </lineage>
</organism>
<reference evidence="1" key="1">
    <citation type="submission" date="2021-01" db="EMBL/GenBank/DDBJ databases">
        <authorList>
            <person name="Zahm M."/>
            <person name="Roques C."/>
            <person name="Cabau C."/>
            <person name="Klopp C."/>
            <person name="Donnadieu C."/>
            <person name="Jouanno E."/>
            <person name="Lampietro C."/>
            <person name="Louis A."/>
            <person name="Herpin A."/>
            <person name="Echchiki A."/>
            <person name="Berthelot C."/>
            <person name="Parey E."/>
            <person name="Roest-Crollius H."/>
            <person name="Braasch I."/>
            <person name="Postlethwait J."/>
            <person name="Bobe J."/>
            <person name="Montfort J."/>
            <person name="Bouchez O."/>
            <person name="Begum T."/>
            <person name="Mejri S."/>
            <person name="Adams A."/>
            <person name="Chen W.-J."/>
            <person name="Guiguen Y."/>
        </authorList>
    </citation>
    <scope>NUCLEOTIDE SEQUENCE</scope>
    <source>
        <strain evidence="1">YG-15Mar2019-1</strain>
        <tissue evidence="1">Brain</tissue>
    </source>
</reference>
<dbReference type="AlphaFoldDB" id="A0A9D3PS00"/>
<gene>
    <name evidence="1" type="ORF">MATL_G00146840</name>
</gene>
<evidence type="ECO:0000313" key="2">
    <source>
        <dbReference type="Proteomes" id="UP001046870"/>
    </source>
</evidence>
<dbReference type="Proteomes" id="UP001046870">
    <property type="component" value="Chromosome 12"/>
</dbReference>